<dbReference type="GO" id="GO:0005886">
    <property type="term" value="C:plasma membrane"/>
    <property type="evidence" value="ECO:0007669"/>
    <property type="project" value="UniProtKB-SubCell"/>
</dbReference>
<comment type="similarity">
    <text evidence="1 12 13">Belongs to the ATPase B chain family.</text>
</comment>
<keyword evidence="7 12" id="KW-0406">Ion transport</keyword>
<accession>A0A0G1GQ80</accession>
<gene>
    <name evidence="12" type="primary">atpF</name>
    <name evidence="14" type="ORF">UW22_C0037G0006</name>
</gene>
<keyword evidence="4 12" id="KW-0812">Transmembrane</keyword>
<dbReference type="InterPro" id="IPR005864">
    <property type="entry name" value="ATP_synth_F0_bsu_bac"/>
</dbReference>
<dbReference type="EMBL" id="LCHM01000037">
    <property type="protein sequence ID" value="KKT36508.1"/>
    <property type="molecule type" value="Genomic_DNA"/>
</dbReference>
<dbReference type="GO" id="GO:0046933">
    <property type="term" value="F:proton-transporting ATP synthase activity, rotational mechanism"/>
    <property type="evidence" value="ECO:0007669"/>
    <property type="project" value="UniProtKB-UniRule"/>
</dbReference>
<dbReference type="NCBIfam" id="TIGR01144">
    <property type="entry name" value="ATP_synt_b"/>
    <property type="match status" value="1"/>
</dbReference>
<keyword evidence="12" id="KW-1003">Cell membrane</keyword>
<evidence type="ECO:0000256" key="12">
    <source>
        <dbReference type="HAMAP-Rule" id="MF_01398"/>
    </source>
</evidence>
<keyword evidence="5 12" id="KW-0375">Hydrogen ion transport</keyword>
<dbReference type="CDD" id="cd06503">
    <property type="entry name" value="ATP-synt_Fo_b"/>
    <property type="match status" value="1"/>
</dbReference>
<evidence type="ECO:0000256" key="3">
    <source>
        <dbReference type="ARBA" id="ARBA00022547"/>
    </source>
</evidence>
<evidence type="ECO:0000256" key="5">
    <source>
        <dbReference type="ARBA" id="ARBA00022781"/>
    </source>
</evidence>
<dbReference type="AlphaFoldDB" id="A0A0G1GQ80"/>
<sequence>MHMEALGIEPKLLLAQVVNFFIIVVVLNVLLYKPILLMLEKRKKEIREGLEYTEKMRKENEVIELKKAKIIADSRKEGQQIIQEAQKLAKVEEKHIVEEARIAAEEIIEKGKLTARQERESMLKAVRKDAVLLAVSMAKRLLSESVSADLQHKILSKTIKQIESV</sequence>
<evidence type="ECO:0000256" key="7">
    <source>
        <dbReference type="ARBA" id="ARBA00023065"/>
    </source>
</evidence>
<evidence type="ECO:0000256" key="13">
    <source>
        <dbReference type="RuleBase" id="RU003848"/>
    </source>
</evidence>
<evidence type="ECO:0000256" key="10">
    <source>
        <dbReference type="ARBA" id="ARBA00025198"/>
    </source>
</evidence>
<comment type="subcellular location">
    <subcellularLocation>
        <location evidence="12">Cell membrane</location>
        <topology evidence="12">Single-pass membrane protein</topology>
    </subcellularLocation>
    <subcellularLocation>
        <location evidence="11">Endomembrane system</location>
        <topology evidence="11">Single-pass membrane protein</topology>
    </subcellularLocation>
</comment>
<evidence type="ECO:0000256" key="1">
    <source>
        <dbReference type="ARBA" id="ARBA00005513"/>
    </source>
</evidence>
<keyword evidence="9 12" id="KW-0066">ATP synthesis</keyword>
<evidence type="ECO:0000256" key="4">
    <source>
        <dbReference type="ARBA" id="ARBA00022692"/>
    </source>
</evidence>
<organism evidence="14 15">
    <name type="scientific">Candidatus Gottesmanbacteria bacterium GW2011_GWB1_44_11c</name>
    <dbReference type="NCBI Taxonomy" id="1618447"/>
    <lineage>
        <taxon>Bacteria</taxon>
        <taxon>Candidatus Gottesmaniibacteriota</taxon>
    </lineage>
</organism>
<dbReference type="GO" id="GO:0012505">
    <property type="term" value="C:endomembrane system"/>
    <property type="evidence" value="ECO:0007669"/>
    <property type="project" value="UniProtKB-SubCell"/>
</dbReference>
<proteinExistence type="inferred from homology"/>
<dbReference type="Proteomes" id="UP000034617">
    <property type="component" value="Unassembled WGS sequence"/>
</dbReference>
<dbReference type="SUPFAM" id="SSF81573">
    <property type="entry name" value="F1F0 ATP synthase subunit B, membrane domain"/>
    <property type="match status" value="1"/>
</dbReference>
<dbReference type="InterPro" id="IPR050059">
    <property type="entry name" value="ATP_synthase_B_chain"/>
</dbReference>
<dbReference type="InterPro" id="IPR002146">
    <property type="entry name" value="ATP_synth_b/b'su_bac/chlpt"/>
</dbReference>
<evidence type="ECO:0000313" key="15">
    <source>
        <dbReference type="Proteomes" id="UP000034617"/>
    </source>
</evidence>
<comment type="subunit">
    <text evidence="12">F-type ATPases have 2 components, F(1) - the catalytic core - and F(0) - the membrane proton channel. F(1) has five subunits: alpha(3), beta(3), gamma(1), delta(1), epsilon(1). F(0) has three main subunits: a(1), b(2) and c(10-14). The alpha and beta chains form an alternating ring which encloses part of the gamma chain. F(1) is attached to F(0) by a central stalk formed by the gamma and epsilon chains, while a peripheral stalk is formed by the delta and b chains.</text>
</comment>
<comment type="function">
    <text evidence="10 12">F(1)F(0) ATP synthase produces ATP from ADP in the presence of a proton or sodium gradient. F-type ATPases consist of two structural domains, F(1) containing the extramembraneous catalytic core and F(0) containing the membrane proton channel, linked together by a central stalk and a peripheral stalk. During catalysis, ATP synthesis in the catalytic domain of F(1) is coupled via a rotary mechanism of the central stalk subunits to proton translocation.</text>
</comment>
<comment type="function">
    <text evidence="12">Component of the F(0) channel, it forms part of the peripheral stalk, linking F(1) to F(0).</text>
</comment>
<dbReference type="InterPro" id="IPR028987">
    <property type="entry name" value="ATP_synth_B-like_membr_sf"/>
</dbReference>
<evidence type="ECO:0000256" key="2">
    <source>
        <dbReference type="ARBA" id="ARBA00022448"/>
    </source>
</evidence>
<evidence type="ECO:0000256" key="9">
    <source>
        <dbReference type="ARBA" id="ARBA00023310"/>
    </source>
</evidence>
<keyword evidence="2 12" id="KW-0813">Transport</keyword>
<dbReference type="HAMAP" id="MF_01398">
    <property type="entry name" value="ATP_synth_b_bprime"/>
    <property type="match status" value="1"/>
</dbReference>
<evidence type="ECO:0000256" key="8">
    <source>
        <dbReference type="ARBA" id="ARBA00023136"/>
    </source>
</evidence>
<keyword evidence="6 12" id="KW-1133">Transmembrane helix</keyword>
<reference evidence="14 15" key="1">
    <citation type="journal article" date="2015" name="Nature">
        <title>rRNA introns, odd ribosomes, and small enigmatic genomes across a large radiation of phyla.</title>
        <authorList>
            <person name="Brown C.T."/>
            <person name="Hug L.A."/>
            <person name="Thomas B.C."/>
            <person name="Sharon I."/>
            <person name="Castelle C.J."/>
            <person name="Singh A."/>
            <person name="Wilkins M.J."/>
            <person name="Williams K.H."/>
            <person name="Banfield J.F."/>
        </authorList>
    </citation>
    <scope>NUCLEOTIDE SEQUENCE [LARGE SCALE GENOMIC DNA]</scope>
</reference>
<dbReference type="GO" id="GO:0045259">
    <property type="term" value="C:proton-transporting ATP synthase complex"/>
    <property type="evidence" value="ECO:0007669"/>
    <property type="project" value="UniProtKB-KW"/>
</dbReference>
<comment type="caution">
    <text evidence="14">The sequence shown here is derived from an EMBL/GenBank/DDBJ whole genome shotgun (WGS) entry which is preliminary data.</text>
</comment>
<evidence type="ECO:0000313" key="14">
    <source>
        <dbReference type="EMBL" id="KKT36508.1"/>
    </source>
</evidence>
<keyword evidence="3 12" id="KW-0138">CF(0)</keyword>
<keyword evidence="8 12" id="KW-0472">Membrane</keyword>
<dbReference type="PANTHER" id="PTHR33445:SF2">
    <property type="entry name" value="ATP SYNTHASE SUBUNIT B', CHLOROPLASTIC"/>
    <property type="match status" value="1"/>
</dbReference>
<dbReference type="PANTHER" id="PTHR33445">
    <property type="entry name" value="ATP SYNTHASE SUBUNIT B', CHLOROPLASTIC"/>
    <property type="match status" value="1"/>
</dbReference>
<feature type="transmembrane region" description="Helical" evidence="12">
    <location>
        <begin position="12"/>
        <end position="32"/>
    </location>
</feature>
<evidence type="ECO:0000256" key="11">
    <source>
        <dbReference type="ARBA" id="ARBA00037847"/>
    </source>
</evidence>
<dbReference type="GO" id="GO:0046961">
    <property type="term" value="F:proton-transporting ATPase activity, rotational mechanism"/>
    <property type="evidence" value="ECO:0007669"/>
    <property type="project" value="TreeGrafter"/>
</dbReference>
<protein>
    <recommendedName>
        <fullName evidence="12">ATP synthase subunit b</fullName>
    </recommendedName>
    <alternativeName>
        <fullName evidence="12">ATP synthase F(0) sector subunit b</fullName>
    </alternativeName>
    <alternativeName>
        <fullName evidence="12">ATPase subunit I</fullName>
    </alternativeName>
    <alternativeName>
        <fullName evidence="12">F-type ATPase subunit b</fullName>
        <shortName evidence="12">F-ATPase subunit b</shortName>
    </alternativeName>
</protein>
<dbReference type="Pfam" id="PF00430">
    <property type="entry name" value="ATP-synt_B"/>
    <property type="match status" value="1"/>
</dbReference>
<evidence type="ECO:0000256" key="6">
    <source>
        <dbReference type="ARBA" id="ARBA00022989"/>
    </source>
</evidence>
<name>A0A0G1GQ80_9BACT</name>
<dbReference type="Gene3D" id="6.10.250.1580">
    <property type="match status" value="1"/>
</dbReference>